<protein>
    <submittedName>
        <fullName evidence="3">Helix-turn-helix transcriptional regulator</fullName>
    </submittedName>
</protein>
<evidence type="ECO:0000256" key="1">
    <source>
        <dbReference type="SAM" id="MobiDB-lite"/>
    </source>
</evidence>
<evidence type="ECO:0000313" key="3">
    <source>
        <dbReference type="EMBL" id="MBC8318925.1"/>
    </source>
</evidence>
<dbReference type="SUPFAM" id="SSF47413">
    <property type="entry name" value="lambda repressor-like DNA-binding domains"/>
    <property type="match status" value="1"/>
</dbReference>
<feature type="region of interest" description="Disordered" evidence="1">
    <location>
        <begin position="76"/>
        <end position="103"/>
    </location>
</feature>
<dbReference type="Pfam" id="PF01381">
    <property type="entry name" value="HTH_3"/>
    <property type="match status" value="1"/>
</dbReference>
<dbReference type="AlphaFoldDB" id="A0A8J6NGL2"/>
<evidence type="ECO:0000313" key="4">
    <source>
        <dbReference type="Proteomes" id="UP000614424"/>
    </source>
</evidence>
<sequence>MSAIEYLTQFLKSARQEKGLSQRALSLKTGIQQTQISRIESGQADLRVSTLVELARSLDLEVVLIPRSLLPAVNSITQKKSSEENSALVPEPAYRLGNGTDDE</sequence>
<accession>A0A8J6NGL2</accession>
<dbReference type="EMBL" id="JACNJZ010000199">
    <property type="protein sequence ID" value="MBC8318925.1"/>
    <property type="molecule type" value="Genomic_DNA"/>
</dbReference>
<dbReference type="InterPro" id="IPR001387">
    <property type="entry name" value="Cro/C1-type_HTH"/>
</dbReference>
<feature type="domain" description="HTH cro/C1-type" evidence="2">
    <location>
        <begin position="11"/>
        <end position="65"/>
    </location>
</feature>
<dbReference type="GO" id="GO:0003677">
    <property type="term" value="F:DNA binding"/>
    <property type="evidence" value="ECO:0007669"/>
    <property type="project" value="InterPro"/>
</dbReference>
<comment type="caution">
    <text evidence="3">The sequence shown here is derived from an EMBL/GenBank/DDBJ whole genome shotgun (WGS) entry which is preliminary data.</text>
</comment>
<gene>
    <name evidence="3" type="ORF">H8E41_13560</name>
</gene>
<organism evidence="3 4">
    <name type="scientific">Candidatus Desulfobia pelagia</name>
    <dbReference type="NCBI Taxonomy" id="2841692"/>
    <lineage>
        <taxon>Bacteria</taxon>
        <taxon>Pseudomonadati</taxon>
        <taxon>Thermodesulfobacteriota</taxon>
        <taxon>Desulfobulbia</taxon>
        <taxon>Desulfobulbales</taxon>
        <taxon>Desulfobulbaceae</taxon>
        <taxon>Candidatus Desulfobia</taxon>
    </lineage>
</organism>
<dbReference type="PROSITE" id="PS50943">
    <property type="entry name" value="HTH_CROC1"/>
    <property type="match status" value="1"/>
</dbReference>
<dbReference type="Proteomes" id="UP000614424">
    <property type="component" value="Unassembled WGS sequence"/>
</dbReference>
<dbReference type="Gene3D" id="1.10.260.40">
    <property type="entry name" value="lambda repressor-like DNA-binding domains"/>
    <property type="match status" value="1"/>
</dbReference>
<name>A0A8J6NGL2_9BACT</name>
<proteinExistence type="predicted"/>
<dbReference type="InterPro" id="IPR010982">
    <property type="entry name" value="Lambda_DNA-bd_dom_sf"/>
</dbReference>
<dbReference type="SMART" id="SM00530">
    <property type="entry name" value="HTH_XRE"/>
    <property type="match status" value="1"/>
</dbReference>
<dbReference type="CDD" id="cd00093">
    <property type="entry name" value="HTH_XRE"/>
    <property type="match status" value="1"/>
</dbReference>
<evidence type="ECO:0000259" key="2">
    <source>
        <dbReference type="PROSITE" id="PS50943"/>
    </source>
</evidence>
<reference evidence="3 4" key="1">
    <citation type="submission" date="2020-08" db="EMBL/GenBank/DDBJ databases">
        <title>Bridging the membrane lipid divide: bacteria of the FCB group superphylum have the potential to synthesize archaeal ether lipids.</title>
        <authorList>
            <person name="Villanueva L."/>
            <person name="Von Meijenfeldt F.A.B."/>
            <person name="Westbye A.B."/>
            <person name="Yadav S."/>
            <person name="Hopmans E.C."/>
            <person name="Dutilh B.E."/>
            <person name="Sinninghe Damste J.S."/>
        </authorList>
    </citation>
    <scope>NUCLEOTIDE SEQUENCE [LARGE SCALE GENOMIC DNA]</scope>
    <source>
        <strain evidence="3">NIOZ-UU47</strain>
    </source>
</reference>